<dbReference type="AlphaFoldDB" id="V9DHB2"/>
<dbReference type="PANTHER" id="PTHR37540:SF5">
    <property type="entry name" value="TRANSCRIPTION FACTOR DOMAIN-CONTAINING PROTEIN"/>
    <property type="match status" value="1"/>
</dbReference>
<dbReference type="OrthoDB" id="4159781at2759"/>
<feature type="region of interest" description="Disordered" evidence="1">
    <location>
        <begin position="140"/>
        <end position="161"/>
    </location>
</feature>
<dbReference type="EMBL" id="KB822703">
    <property type="protein sequence ID" value="ETI25718.1"/>
    <property type="molecule type" value="Genomic_DNA"/>
</dbReference>
<evidence type="ECO:0000313" key="3">
    <source>
        <dbReference type="Proteomes" id="UP000030678"/>
    </source>
</evidence>
<name>V9DHB2_9EURO</name>
<dbReference type="PANTHER" id="PTHR37540">
    <property type="entry name" value="TRANSCRIPTION FACTOR (ACR-2), PUTATIVE-RELATED-RELATED"/>
    <property type="match status" value="1"/>
</dbReference>
<feature type="region of interest" description="Disordered" evidence="1">
    <location>
        <begin position="1"/>
        <end position="26"/>
    </location>
</feature>
<gene>
    <name evidence="2" type="ORF">G647_02492</name>
</gene>
<dbReference type="VEuPathDB" id="FungiDB:G647_02492"/>
<dbReference type="HOGENOM" id="CLU_490921_0_0_1"/>
<feature type="region of interest" description="Disordered" evidence="1">
    <location>
        <begin position="55"/>
        <end position="101"/>
    </location>
</feature>
<dbReference type="RefSeq" id="XP_008725063.1">
    <property type="nucleotide sequence ID" value="XM_008726841.1"/>
</dbReference>
<sequence>MVRFKMYRHDDAAPDGSSHSGEPSPLEANATFINITHPAQRQDAATRKKVAQYIGVNFRNRSKPMARREANGSGPKPGNSKPPSQRQLRARGAPIRDWIDRDQHGLRSDPFTSYPIRSQDWLPEVVDFFLNAYGPTHLLRRTATGGPRRYQRPPESTTETSPVHQYFQYSLEHPVMFEALIALSLSNLRIHHWEQGQVDKETAYHYGNVLSTLQRTLGEGDGYRETAVLWTILALLELEYLAGNMTAFEAHINGLHRLVDLHGGLAYFDKCKLLGPAIRGVLALWYFLRVSVTNDDLTTAVYNEASSDQHIIAPNVLEGLNAEDSTAGPVRFGEGILRLVQERRLSAPVFVHARDIYDNWQDVDLCQNSPYSVQNALNMELRERGWNLLGNWLLPNHGGLTLADYILLIGLQHTLLDTTHAERYSPFYRPAVMRWVSCCSKFLDRVNQQSDAATADLLIWVCIKLAGSLTATFLRARSDSEDDPRFRLVIKMMSRYPETGEWSSLQKVIQRFQWREDCLAFWYKVWKMVVESDTVARNGYIA</sequence>
<evidence type="ECO:0000256" key="1">
    <source>
        <dbReference type="SAM" id="MobiDB-lite"/>
    </source>
</evidence>
<evidence type="ECO:0000313" key="2">
    <source>
        <dbReference type="EMBL" id="ETI25718.1"/>
    </source>
</evidence>
<proteinExistence type="predicted"/>
<dbReference type="GeneID" id="19980985"/>
<protein>
    <submittedName>
        <fullName evidence="2">Uncharacterized protein</fullName>
    </submittedName>
</protein>
<dbReference type="Pfam" id="PF11951">
    <property type="entry name" value="Fungal_trans_2"/>
    <property type="match status" value="1"/>
</dbReference>
<accession>V9DHB2</accession>
<dbReference type="InterPro" id="IPR021858">
    <property type="entry name" value="Fun_TF"/>
</dbReference>
<dbReference type="Proteomes" id="UP000030678">
    <property type="component" value="Unassembled WGS sequence"/>
</dbReference>
<reference evidence="2 3" key="1">
    <citation type="submission" date="2013-03" db="EMBL/GenBank/DDBJ databases">
        <title>The Genome Sequence of Cladophialophora carrionii CBS 160.54.</title>
        <authorList>
            <consortium name="The Broad Institute Genomics Platform"/>
            <person name="Cuomo C."/>
            <person name="de Hoog S."/>
            <person name="Gorbushina A."/>
            <person name="Walker B."/>
            <person name="Young S.K."/>
            <person name="Zeng Q."/>
            <person name="Gargeya S."/>
            <person name="Fitzgerald M."/>
            <person name="Haas B."/>
            <person name="Abouelleil A."/>
            <person name="Allen A.W."/>
            <person name="Alvarado L."/>
            <person name="Arachchi H.M."/>
            <person name="Berlin A.M."/>
            <person name="Chapman S.B."/>
            <person name="Gainer-Dewar J."/>
            <person name="Goldberg J."/>
            <person name="Griggs A."/>
            <person name="Gujja S."/>
            <person name="Hansen M."/>
            <person name="Howarth C."/>
            <person name="Imamovic A."/>
            <person name="Ireland A."/>
            <person name="Larimer J."/>
            <person name="McCowan C."/>
            <person name="Murphy C."/>
            <person name="Pearson M."/>
            <person name="Poon T.W."/>
            <person name="Priest M."/>
            <person name="Roberts A."/>
            <person name="Saif S."/>
            <person name="Shea T."/>
            <person name="Sisk P."/>
            <person name="Sykes S."/>
            <person name="Wortman J."/>
            <person name="Nusbaum C."/>
            <person name="Birren B."/>
        </authorList>
    </citation>
    <scope>NUCLEOTIDE SEQUENCE [LARGE SCALE GENOMIC DNA]</scope>
    <source>
        <strain evidence="2 3">CBS 160.54</strain>
    </source>
</reference>
<organism evidence="2 3">
    <name type="scientific">Cladophialophora carrionii CBS 160.54</name>
    <dbReference type="NCBI Taxonomy" id="1279043"/>
    <lineage>
        <taxon>Eukaryota</taxon>
        <taxon>Fungi</taxon>
        <taxon>Dikarya</taxon>
        <taxon>Ascomycota</taxon>
        <taxon>Pezizomycotina</taxon>
        <taxon>Eurotiomycetes</taxon>
        <taxon>Chaetothyriomycetidae</taxon>
        <taxon>Chaetothyriales</taxon>
        <taxon>Herpotrichiellaceae</taxon>
        <taxon>Cladophialophora</taxon>
    </lineage>
</organism>
<feature type="compositionally biased region" description="Low complexity" evidence="1">
    <location>
        <begin position="71"/>
        <end position="84"/>
    </location>
</feature>